<dbReference type="AlphaFoldDB" id="A0A1H2QM44"/>
<feature type="transmembrane region" description="Helical" evidence="1">
    <location>
        <begin position="6"/>
        <end position="29"/>
    </location>
</feature>
<evidence type="ECO:0000256" key="1">
    <source>
        <dbReference type="SAM" id="Phobius"/>
    </source>
</evidence>
<evidence type="ECO:0008006" key="4">
    <source>
        <dbReference type="Google" id="ProtNLM"/>
    </source>
</evidence>
<evidence type="ECO:0000313" key="3">
    <source>
        <dbReference type="Proteomes" id="UP000199488"/>
    </source>
</evidence>
<dbReference type="RefSeq" id="WP_091610507.1">
    <property type="nucleotide sequence ID" value="NZ_FNNC01000001.1"/>
</dbReference>
<protein>
    <recommendedName>
        <fullName evidence="4">DUF4870 domain-containing protein</fullName>
    </recommendedName>
</protein>
<organism evidence="2 3">
    <name type="scientific">Marinococcus luteus</name>
    <dbReference type="NCBI Taxonomy" id="1122204"/>
    <lineage>
        <taxon>Bacteria</taxon>
        <taxon>Bacillati</taxon>
        <taxon>Bacillota</taxon>
        <taxon>Bacilli</taxon>
        <taxon>Bacillales</taxon>
        <taxon>Bacillaceae</taxon>
        <taxon>Marinococcus</taxon>
    </lineage>
</organism>
<keyword evidence="1" id="KW-1133">Transmembrane helix</keyword>
<proteinExistence type="predicted"/>
<reference evidence="2 3" key="1">
    <citation type="submission" date="2016-10" db="EMBL/GenBank/DDBJ databases">
        <authorList>
            <person name="de Groot N.N."/>
        </authorList>
    </citation>
    <scope>NUCLEOTIDE SEQUENCE [LARGE SCALE GENOMIC DNA]</scope>
    <source>
        <strain evidence="2 3">DSM 23126</strain>
    </source>
</reference>
<dbReference type="STRING" id="1122204.SAMN05421781_0380"/>
<feature type="transmembrane region" description="Helical" evidence="1">
    <location>
        <begin position="41"/>
        <end position="61"/>
    </location>
</feature>
<sequence length="104" mass="11734">MTSSQISSIISYISVFFAPVLLPLIVLIAGDDFSRSHARRALISHLIPALMFLGLSFWVYLSDGVFMYSFLFWLLFSSIAFIQIVIMIYNVIWAVQVAKVVPQA</sequence>
<keyword evidence="1" id="KW-0812">Transmembrane</keyword>
<keyword evidence="1" id="KW-0472">Membrane</keyword>
<name>A0A1H2QM44_9BACI</name>
<dbReference type="OrthoDB" id="2328241at2"/>
<feature type="transmembrane region" description="Helical" evidence="1">
    <location>
        <begin position="67"/>
        <end position="89"/>
    </location>
</feature>
<dbReference type="EMBL" id="FNNC01000001">
    <property type="protein sequence ID" value="SDW08226.1"/>
    <property type="molecule type" value="Genomic_DNA"/>
</dbReference>
<evidence type="ECO:0000313" key="2">
    <source>
        <dbReference type="EMBL" id="SDW08226.1"/>
    </source>
</evidence>
<accession>A0A1H2QM44</accession>
<dbReference type="Proteomes" id="UP000199488">
    <property type="component" value="Unassembled WGS sequence"/>
</dbReference>
<keyword evidence="3" id="KW-1185">Reference proteome</keyword>
<gene>
    <name evidence="2" type="ORF">SAMN05421781_0380</name>
</gene>